<keyword evidence="2" id="KW-1185">Reference proteome</keyword>
<name>A0ACC7P5A3_9BACL</name>
<proteinExistence type="predicted"/>
<reference evidence="1" key="1">
    <citation type="submission" date="2024-12" db="EMBL/GenBank/DDBJ databases">
        <authorList>
            <person name="Wu N."/>
        </authorList>
    </citation>
    <scope>NUCLEOTIDE SEQUENCE</scope>
    <source>
        <strain evidence="1">P15</strain>
    </source>
</reference>
<gene>
    <name evidence="1" type="ORF">ACI1P1_28500</name>
</gene>
<dbReference type="EMBL" id="JBJURJ010000027">
    <property type="protein sequence ID" value="MFM9332241.1"/>
    <property type="molecule type" value="Genomic_DNA"/>
</dbReference>
<comment type="caution">
    <text evidence="1">The sequence shown here is derived from an EMBL/GenBank/DDBJ whole genome shotgun (WGS) entry which is preliminary data.</text>
</comment>
<evidence type="ECO:0000313" key="1">
    <source>
        <dbReference type="EMBL" id="MFM9332241.1"/>
    </source>
</evidence>
<dbReference type="Proteomes" id="UP001631969">
    <property type="component" value="Unassembled WGS sequence"/>
</dbReference>
<organism evidence="1 2">
    <name type="scientific">Paenibacillus mesotrionivorans</name>
    <dbReference type="NCBI Taxonomy" id="3160968"/>
    <lineage>
        <taxon>Bacteria</taxon>
        <taxon>Bacillati</taxon>
        <taxon>Bacillota</taxon>
        <taxon>Bacilli</taxon>
        <taxon>Bacillales</taxon>
        <taxon>Paenibacillaceae</taxon>
        <taxon>Paenibacillus</taxon>
    </lineage>
</organism>
<sequence length="567" mass="61789">MKLTLKLRLGIGFAAIIAVFVVAAVFNSGQIGRIRTNMETQDSKVRLQMQALELKGAAQDIKDIASGLMISRTQAFIDKYKEARPVFLEQSKQLGDTASTEEQLKWRSQLVMATTDYLNMFDQAVTIISDPNLKDVEKQMNTQYLYEETQKQRDKIFTLTDQFYTAFSQDAESAMEISRETLDQSAASMWLYSLLAIILGAAVAVIIILYFGRSIRRLQNAVSVIAEGNLSHKINSSSRDELGQLSRAFDTMVDKVRDMVLETKAAATSLDEHSGQFQRYSQDTAAANAHILTAIQEIAKGAGQQAQQAENSAGILDQLEREIGDIWEYARLMSQSGKTSEQNTKDGQSSVEALQKASIQTEELLLQVQQSMAGLSEHSSKIGAIVGTIGEIASQTNILSLNAAIEAARAGSYGKGFSVIAEEVRVLSLHTGEQSKNIERIISGLSGEIAALGEKLANSQQMILKQNSQVVNCLGSFEAIAGSTAEVSSRIGQVNGKVDTIRVKCRELVENFQQVAAVAQETAAGVQEVNSTSLQQDAAIRHVAGQAEDIHALSKELFSSLQSFVVE</sequence>
<accession>A0ACC7P5A3</accession>
<evidence type="ECO:0000313" key="2">
    <source>
        <dbReference type="Proteomes" id="UP001631969"/>
    </source>
</evidence>
<protein>
    <submittedName>
        <fullName evidence="1">Methyl-accepting chemotaxis protein</fullName>
    </submittedName>
</protein>